<dbReference type="EMBL" id="MG450654">
    <property type="protein sequence ID" value="ATW62857.1"/>
    <property type="molecule type" value="Genomic_DNA"/>
</dbReference>
<organism evidence="2 3">
    <name type="scientific">Synechococcus phage S-CBWM1</name>
    <dbReference type="NCBI Taxonomy" id="2053653"/>
    <lineage>
        <taxon>Viruses</taxon>
        <taxon>Duplodnaviria</taxon>
        <taxon>Heunggongvirae</taxon>
        <taxon>Uroviricota</taxon>
        <taxon>Caudoviricetes</taxon>
        <taxon>Aokuangvirus</taxon>
        <taxon>Aokuangvirus SCBWM1</taxon>
    </lineage>
</organism>
<keyword evidence="2" id="KW-0723">Serine/threonine-protein kinase</keyword>
<sequence>MATYSARETMTMMQDSLDNGEIESFLDLLESELPIEVFSGNFKVGDFREFFRDGKFLGSGSFSRTIKHRDVAVKFGFLGTGELHCLRVGGEKGFSPKLHGAIISTQKYEDFDAEDEFGMEFFPGVIAMELCEPITEIEINNISEFRRKLWKALESSHRCGISHRDLYERNVARTVSGEAVLLDFGLAEWSTEKVVAEILNIAHSEDCECDDYLFLSGAANQAAVRVQENAETLHKLVSRISGMLEGQSKDWVQEVANLGPRDLGDMGEDTSWKPTEGQCCEIIAHMYNGVPA</sequence>
<accession>A0A3G1L3V0</accession>
<dbReference type="InterPro" id="IPR011009">
    <property type="entry name" value="Kinase-like_dom_sf"/>
</dbReference>
<gene>
    <name evidence="2" type="ORF">SCBWM1_gp173</name>
</gene>
<name>A0A3G1L3V0_9CAUD</name>
<keyword evidence="2" id="KW-0808">Transferase</keyword>
<evidence type="ECO:0000313" key="2">
    <source>
        <dbReference type="EMBL" id="ATW62857.1"/>
    </source>
</evidence>
<dbReference type="GO" id="GO:0005524">
    <property type="term" value="F:ATP binding"/>
    <property type="evidence" value="ECO:0007669"/>
    <property type="project" value="InterPro"/>
</dbReference>
<dbReference type="InterPro" id="IPR000719">
    <property type="entry name" value="Prot_kinase_dom"/>
</dbReference>
<dbReference type="GO" id="GO:0004674">
    <property type="term" value="F:protein serine/threonine kinase activity"/>
    <property type="evidence" value="ECO:0007669"/>
    <property type="project" value="UniProtKB-KW"/>
</dbReference>
<evidence type="ECO:0000313" key="3">
    <source>
        <dbReference type="Proteomes" id="UP000274731"/>
    </source>
</evidence>
<keyword evidence="3" id="KW-1185">Reference proteome</keyword>
<protein>
    <submittedName>
        <fullName evidence="2">PknB-like serine/threonine protein kinase</fullName>
    </submittedName>
</protein>
<proteinExistence type="predicted"/>
<reference evidence="2 3" key="1">
    <citation type="journal article" date="2018" name="Environ. Microbiol.">
        <title>Novel phage-host interactions and evolution as revealed by a cyanomyovirus isolated from an estuarine environment.</title>
        <authorList>
            <person name="Xu Y."/>
            <person name="Zhang R."/>
            <person name="Wang N."/>
            <person name="Cai L."/>
            <person name="Tong Y."/>
            <person name="Sun Q."/>
            <person name="Chen F."/>
            <person name="Jiao N."/>
        </authorList>
    </citation>
    <scope>NUCLEOTIDE SEQUENCE [LARGE SCALE GENOMIC DNA]</scope>
</reference>
<keyword evidence="2" id="KW-0418">Kinase</keyword>
<evidence type="ECO:0000259" key="1">
    <source>
        <dbReference type="PROSITE" id="PS50011"/>
    </source>
</evidence>
<dbReference type="Gene3D" id="1.10.510.10">
    <property type="entry name" value="Transferase(Phosphotransferase) domain 1"/>
    <property type="match status" value="1"/>
</dbReference>
<dbReference type="PROSITE" id="PS50011">
    <property type="entry name" value="PROTEIN_KINASE_DOM"/>
    <property type="match status" value="1"/>
</dbReference>
<dbReference type="SUPFAM" id="SSF56112">
    <property type="entry name" value="Protein kinase-like (PK-like)"/>
    <property type="match status" value="1"/>
</dbReference>
<dbReference type="Proteomes" id="UP000274731">
    <property type="component" value="Segment"/>
</dbReference>
<feature type="domain" description="Protein kinase" evidence="1">
    <location>
        <begin position="51"/>
        <end position="292"/>
    </location>
</feature>